<protein>
    <recommendedName>
        <fullName evidence="3">Core Histone H2A/H2B/H3 domain-containing protein</fullName>
    </recommendedName>
</protein>
<feature type="compositionally biased region" description="Basic and acidic residues" evidence="2">
    <location>
        <begin position="1"/>
        <end position="12"/>
    </location>
</feature>
<organism evidence="4 5">
    <name type="scientific">Amphilophus citrinellus</name>
    <name type="common">Midas cichlid</name>
    <name type="synonym">Cichlasoma citrinellum</name>
    <dbReference type="NCBI Taxonomy" id="61819"/>
    <lineage>
        <taxon>Eukaryota</taxon>
        <taxon>Metazoa</taxon>
        <taxon>Chordata</taxon>
        <taxon>Craniata</taxon>
        <taxon>Vertebrata</taxon>
        <taxon>Euteleostomi</taxon>
        <taxon>Actinopterygii</taxon>
        <taxon>Neopterygii</taxon>
        <taxon>Teleostei</taxon>
        <taxon>Neoteleostei</taxon>
        <taxon>Acanthomorphata</taxon>
        <taxon>Ovalentaria</taxon>
        <taxon>Cichlomorphae</taxon>
        <taxon>Cichliformes</taxon>
        <taxon>Cichlidae</taxon>
        <taxon>New World cichlids</taxon>
        <taxon>Cichlasomatinae</taxon>
        <taxon>Heroini</taxon>
        <taxon>Amphilophus</taxon>
    </lineage>
</organism>
<dbReference type="InterPro" id="IPR007125">
    <property type="entry name" value="H2A/H2B/H3"/>
</dbReference>
<dbReference type="AlphaFoldDB" id="A0A3Q0SNC9"/>
<evidence type="ECO:0000259" key="3">
    <source>
        <dbReference type="Pfam" id="PF00125"/>
    </source>
</evidence>
<evidence type="ECO:0000313" key="5">
    <source>
        <dbReference type="Proteomes" id="UP000261340"/>
    </source>
</evidence>
<comment type="similarity">
    <text evidence="1">Belongs to the histone H2B family.</text>
</comment>
<evidence type="ECO:0000313" key="4">
    <source>
        <dbReference type="Ensembl" id="ENSACIP00000024706.1"/>
    </source>
</evidence>
<keyword evidence="5" id="KW-1185">Reference proteome</keyword>
<dbReference type="GO" id="GO:0003677">
    <property type="term" value="F:DNA binding"/>
    <property type="evidence" value="ECO:0007669"/>
    <property type="project" value="InterPro"/>
</dbReference>
<evidence type="ECO:0000256" key="1">
    <source>
        <dbReference type="ARBA" id="ARBA00006846"/>
    </source>
</evidence>
<dbReference type="Pfam" id="PF00125">
    <property type="entry name" value="Histone"/>
    <property type="match status" value="1"/>
</dbReference>
<accession>A0A3Q0SNC9</accession>
<dbReference type="STRING" id="61819.ENSACIP00000024706"/>
<dbReference type="SMART" id="SM00427">
    <property type="entry name" value="H2B"/>
    <property type="match status" value="1"/>
</dbReference>
<feature type="region of interest" description="Disordered" evidence="2">
    <location>
        <begin position="115"/>
        <end position="138"/>
    </location>
</feature>
<dbReference type="GO" id="GO:0030527">
    <property type="term" value="F:structural constituent of chromatin"/>
    <property type="evidence" value="ECO:0007669"/>
    <property type="project" value="InterPro"/>
</dbReference>
<proteinExistence type="inferred from homology"/>
<dbReference type="InterPro" id="IPR000558">
    <property type="entry name" value="Histone_H2B"/>
</dbReference>
<evidence type="ECO:0000256" key="2">
    <source>
        <dbReference type="SAM" id="MobiDB-lite"/>
    </source>
</evidence>
<reference evidence="4" key="2">
    <citation type="submission" date="2025-09" db="UniProtKB">
        <authorList>
            <consortium name="Ensembl"/>
        </authorList>
    </citation>
    <scope>IDENTIFICATION</scope>
</reference>
<name>A0A3Q0SNC9_AMPCI</name>
<reference evidence="4" key="1">
    <citation type="submission" date="2025-08" db="UniProtKB">
        <authorList>
            <consortium name="Ensembl"/>
        </authorList>
    </citation>
    <scope>IDENTIFICATION</scope>
</reference>
<dbReference type="GeneTree" id="ENSGT01150000286984"/>
<dbReference type="PANTHER" id="PTHR23428">
    <property type="entry name" value="HISTONE H2B"/>
    <property type="match status" value="1"/>
</dbReference>
<dbReference type="InterPro" id="IPR009072">
    <property type="entry name" value="Histone-fold"/>
</dbReference>
<feature type="region of interest" description="Disordered" evidence="2">
    <location>
        <begin position="1"/>
        <end position="34"/>
    </location>
</feature>
<dbReference type="Ensembl" id="ENSACIT00000025353.1">
    <property type="protein sequence ID" value="ENSACIP00000024706.1"/>
    <property type="gene ID" value="ENSACIG00000019178.1"/>
</dbReference>
<dbReference type="Gene3D" id="1.10.20.10">
    <property type="entry name" value="Histone, subunit A"/>
    <property type="match status" value="1"/>
</dbReference>
<dbReference type="SUPFAM" id="SSF47113">
    <property type="entry name" value="Histone-fold"/>
    <property type="match status" value="1"/>
</dbReference>
<dbReference type="GO" id="GO:0046982">
    <property type="term" value="F:protein heterodimerization activity"/>
    <property type="evidence" value="ECO:0007669"/>
    <property type="project" value="InterPro"/>
</dbReference>
<feature type="domain" description="Core Histone H2A/H2B/H3" evidence="3">
    <location>
        <begin position="19"/>
        <end position="81"/>
    </location>
</feature>
<dbReference type="Proteomes" id="UP000261340">
    <property type="component" value="Unplaced"/>
</dbReference>
<sequence>PPETGVRPERSGTWKFLNQQKQRQGDKKRRKSKKESYAIYVYRVLEQVHPDTGISKAKSIMNSFVNDISERIAGEGSRLTHCEIKSMTITVYFSFYQWCGIPEPKTGRQCRRLSEPPKRLSAAQSGDHRRPLTSCITY</sequence>
<dbReference type="GO" id="GO:0000786">
    <property type="term" value="C:nucleosome"/>
    <property type="evidence" value="ECO:0007669"/>
    <property type="project" value="InterPro"/>
</dbReference>